<name>A0AA88KFS4_NAELO</name>
<dbReference type="GeneID" id="68103370"/>
<dbReference type="GO" id="GO:0005730">
    <property type="term" value="C:nucleolus"/>
    <property type="evidence" value="ECO:0007669"/>
    <property type="project" value="UniProtKB-SubCell"/>
</dbReference>
<evidence type="ECO:0000256" key="4">
    <source>
        <dbReference type="ARBA" id="ARBA00023242"/>
    </source>
</evidence>
<dbReference type="Proteomes" id="UP000816034">
    <property type="component" value="Unassembled WGS sequence"/>
</dbReference>
<dbReference type="PANTHER" id="PTHR13243">
    <property type="entry name" value="HSPC111 PROTEIN-RELATED"/>
    <property type="match status" value="1"/>
</dbReference>
<accession>A0AA88KFS4</accession>
<dbReference type="GO" id="GO:0042273">
    <property type="term" value="P:ribosomal large subunit biogenesis"/>
    <property type="evidence" value="ECO:0007669"/>
    <property type="project" value="TreeGrafter"/>
</dbReference>
<evidence type="ECO:0000256" key="2">
    <source>
        <dbReference type="ARBA" id="ARBA00008479"/>
    </source>
</evidence>
<evidence type="ECO:0000256" key="1">
    <source>
        <dbReference type="ARBA" id="ARBA00004604"/>
    </source>
</evidence>
<comment type="similarity">
    <text evidence="2">Belongs to the NOP16 family.</text>
</comment>
<comment type="subcellular location">
    <subcellularLocation>
        <location evidence="1">Nucleus</location>
        <location evidence="1">Nucleolus</location>
    </subcellularLocation>
</comment>
<keyword evidence="7" id="KW-1185">Reference proteome</keyword>
<dbReference type="EMBL" id="PYSW02000046">
    <property type="protein sequence ID" value="KAG2374346.1"/>
    <property type="molecule type" value="Genomic_DNA"/>
</dbReference>
<dbReference type="AlphaFoldDB" id="A0AA88KFS4"/>
<comment type="caution">
    <text evidence="6">The sequence shown here is derived from an EMBL/GenBank/DDBJ whole genome shotgun (WGS) entry which is preliminary data.</text>
</comment>
<proteinExistence type="inferred from homology"/>
<gene>
    <name evidence="6" type="ORF">C9374_010916</name>
</gene>
<feature type="compositionally biased region" description="Basic residues" evidence="5">
    <location>
        <begin position="1"/>
        <end position="29"/>
    </location>
</feature>
<evidence type="ECO:0000313" key="6">
    <source>
        <dbReference type="EMBL" id="KAG2374346.1"/>
    </source>
</evidence>
<reference evidence="6 7" key="1">
    <citation type="journal article" date="2018" name="BMC Genomics">
        <title>The genome of Naegleria lovaniensis, the basis for a comparative approach to unravel pathogenicity factors of the human pathogenic amoeba N. fowleri.</title>
        <authorList>
            <person name="Liechti N."/>
            <person name="Schurch N."/>
            <person name="Bruggmann R."/>
            <person name="Wittwer M."/>
        </authorList>
    </citation>
    <scope>NUCLEOTIDE SEQUENCE [LARGE SCALE GENOMIC DNA]</scope>
    <source>
        <strain evidence="6 7">ATCC 30569</strain>
    </source>
</reference>
<evidence type="ECO:0000256" key="3">
    <source>
        <dbReference type="ARBA" id="ARBA00015522"/>
    </source>
</evidence>
<feature type="region of interest" description="Disordered" evidence="5">
    <location>
        <begin position="1"/>
        <end position="34"/>
    </location>
</feature>
<keyword evidence="4" id="KW-0539">Nucleus</keyword>
<dbReference type="RefSeq" id="XP_044543520.1">
    <property type="nucleotide sequence ID" value="XM_044686513.1"/>
</dbReference>
<evidence type="ECO:0000256" key="5">
    <source>
        <dbReference type="SAM" id="MobiDB-lite"/>
    </source>
</evidence>
<sequence>MVKHRGLAIKEHRTKTQIRKEKKKQKRQYQLKSSTGKVWQRELTPKFNYARVGLTANPNMVEEEVQEIKETLPVEQEPQKLEEIKSNKQQFKSRLCYIVHESERKTLQNLIDTYGDDYKAMAWDTERNYLQWTPKQLEKKIAKYRKYLEQLEFEAKTKTGVKGPVQPKKQYKHALREGDRYQYHNETDVFF</sequence>
<dbReference type="PANTHER" id="PTHR13243:SF1">
    <property type="entry name" value="NUCLEOLAR PROTEIN 16"/>
    <property type="match status" value="1"/>
</dbReference>
<protein>
    <recommendedName>
        <fullName evidence="3">Nucleolar protein 16</fullName>
    </recommendedName>
</protein>
<organism evidence="6 7">
    <name type="scientific">Naegleria lovaniensis</name>
    <name type="common">Amoeba</name>
    <dbReference type="NCBI Taxonomy" id="51637"/>
    <lineage>
        <taxon>Eukaryota</taxon>
        <taxon>Discoba</taxon>
        <taxon>Heterolobosea</taxon>
        <taxon>Tetramitia</taxon>
        <taxon>Eutetramitia</taxon>
        <taxon>Vahlkampfiidae</taxon>
        <taxon>Naegleria</taxon>
    </lineage>
</organism>
<evidence type="ECO:0000313" key="7">
    <source>
        <dbReference type="Proteomes" id="UP000816034"/>
    </source>
</evidence>
<dbReference type="InterPro" id="IPR019002">
    <property type="entry name" value="Ribosome_biogenesis_Nop16"/>
</dbReference>
<dbReference type="Pfam" id="PF09420">
    <property type="entry name" value="Nop16"/>
    <property type="match status" value="1"/>
</dbReference>